<name>A0A2U2ANT0_9GAMM</name>
<dbReference type="InterPro" id="IPR027417">
    <property type="entry name" value="P-loop_NTPase"/>
</dbReference>
<evidence type="ECO:0000313" key="7">
    <source>
        <dbReference type="EMBL" id="PWD84870.1"/>
    </source>
</evidence>
<keyword evidence="4" id="KW-1278">Translocase</keyword>
<dbReference type="PANTHER" id="PTHR42794">
    <property type="entry name" value="HEMIN IMPORT ATP-BINDING PROTEIN HMUV"/>
    <property type="match status" value="1"/>
</dbReference>
<keyword evidence="1" id="KW-0813">Transport</keyword>
<evidence type="ECO:0000256" key="1">
    <source>
        <dbReference type="ARBA" id="ARBA00022448"/>
    </source>
</evidence>
<evidence type="ECO:0000313" key="8">
    <source>
        <dbReference type="Proteomes" id="UP000244948"/>
    </source>
</evidence>
<dbReference type="GO" id="GO:0016887">
    <property type="term" value="F:ATP hydrolysis activity"/>
    <property type="evidence" value="ECO:0007669"/>
    <property type="project" value="InterPro"/>
</dbReference>
<evidence type="ECO:0000256" key="4">
    <source>
        <dbReference type="ARBA" id="ARBA00022967"/>
    </source>
</evidence>
<sequence length="260" mass="28884">MIGKQVMLKVEALTAMLSTGETILSDISFSLPKGAKMAIIGPNGSGKSTLLKALISAIPADYRTLEINGYRFEQLSLRERALQMSYIAQQQQIDEEITAWEWCELGRYPHSLSRTSTSNSRLAGGSDYQIIKSSLQRCDALQFAGRKLSTLSGGERQRVYMAGALAQETPLILLDEVSAALDPKHRETINQLIALDSEKTILSITHDLNMLDAYSHLLALKAGSVVAFGLREEVLSKSLLHALFDYAFEEVIYEEKRCYF</sequence>
<protein>
    <submittedName>
        <fullName evidence="7">ABC transporter ATP-binding protein</fullName>
    </submittedName>
</protein>
<dbReference type="InterPro" id="IPR003439">
    <property type="entry name" value="ABC_transporter-like_ATP-bd"/>
</dbReference>
<comment type="function">
    <text evidence="5">Part of the ABC transporter complex HmuTUV involved in hemin import. Responsible for energy coupling to the transport system.</text>
</comment>
<evidence type="ECO:0000256" key="3">
    <source>
        <dbReference type="ARBA" id="ARBA00022840"/>
    </source>
</evidence>
<dbReference type="PROSITE" id="PS50893">
    <property type="entry name" value="ABC_TRANSPORTER_2"/>
    <property type="match status" value="1"/>
</dbReference>
<dbReference type="Gene3D" id="3.40.50.300">
    <property type="entry name" value="P-loop containing nucleotide triphosphate hydrolases"/>
    <property type="match status" value="1"/>
</dbReference>
<proteinExistence type="predicted"/>
<dbReference type="AlphaFoldDB" id="A0A2U2ANT0"/>
<keyword evidence="3 7" id="KW-0067">ATP-binding</keyword>
<dbReference type="SUPFAM" id="SSF52540">
    <property type="entry name" value="P-loop containing nucleoside triphosphate hydrolases"/>
    <property type="match status" value="1"/>
</dbReference>
<dbReference type="SMART" id="SM00382">
    <property type="entry name" value="AAA"/>
    <property type="match status" value="1"/>
</dbReference>
<dbReference type="PANTHER" id="PTHR42794:SF1">
    <property type="entry name" value="HEMIN IMPORT ATP-BINDING PROTEIN HMUV"/>
    <property type="match status" value="1"/>
</dbReference>
<organism evidence="7 8">
    <name type="scientific">Ignatzschineria indica</name>
    <dbReference type="NCBI Taxonomy" id="472583"/>
    <lineage>
        <taxon>Bacteria</taxon>
        <taxon>Pseudomonadati</taxon>
        <taxon>Pseudomonadota</taxon>
        <taxon>Gammaproteobacteria</taxon>
        <taxon>Cardiobacteriales</taxon>
        <taxon>Ignatzschineriaceae</taxon>
        <taxon>Ignatzschineria</taxon>
    </lineage>
</organism>
<dbReference type="RefSeq" id="WP_109235991.1">
    <property type="nucleotide sequence ID" value="NZ_BMXZ01000001.1"/>
</dbReference>
<evidence type="ECO:0000256" key="5">
    <source>
        <dbReference type="ARBA" id="ARBA00037066"/>
    </source>
</evidence>
<dbReference type="Pfam" id="PF00005">
    <property type="entry name" value="ABC_tran"/>
    <property type="match status" value="1"/>
</dbReference>
<dbReference type="EMBL" id="QEWR01000002">
    <property type="protein sequence ID" value="PWD84870.1"/>
    <property type="molecule type" value="Genomic_DNA"/>
</dbReference>
<feature type="domain" description="ABC transporter" evidence="6">
    <location>
        <begin position="8"/>
        <end position="247"/>
    </location>
</feature>
<comment type="caution">
    <text evidence="7">The sequence shown here is derived from an EMBL/GenBank/DDBJ whole genome shotgun (WGS) entry which is preliminary data.</text>
</comment>
<evidence type="ECO:0000256" key="2">
    <source>
        <dbReference type="ARBA" id="ARBA00022741"/>
    </source>
</evidence>
<dbReference type="GO" id="GO:0005524">
    <property type="term" value="F:ATP binding"/>
    <property type="evidence" value="ECO:0007669"/>
    <property type="project" value="UniProtKB-KW"/>
</dbReference>
<dbReference type="InterPro" id="IPR003593">
    <property type="entry name" value="AAA+_ATPase"/>
</dbReference>
<keyword evidence="2" id="KW-0547">Nucleotide-binding</keyword>
<gene>
    <name evidence="7" type="ORF">DC082_04935</name>
</gene>
<keyword evidence="8" id="KW-1185">Reference proteome</keyword>
<dbReference type="Proteomes" id="UP000244948">
    <property type="component" value="Unassembled WGS sequence"/>
</dbReference>
<reference evidence="7 8" key="1">
    <citation type="journal article" date="2018" name="Genome Announc.">
        <title>Ignatzschineria cameli sp. nov., isolated from necrotic foot tissue of dromedaries (Camelus dromedarius) and associated maggots (Wohlfahrtia species) in Dubai.</title>
        <authorList>
            <person name="Tsang C.C."/>
            <person name="Tang J.Y."/>
            <person name="Fong J.Y."/>
            <person name="Kinne J."/>
            <person name="Lee H.H."/>
            <person name="Joseph M."/>
            <person name="Jose S."/>
            <person name="Schuster R.K."/>
            <person name="Tang Y."/>
            <person name="Sivakumar S."/>
            <person name="Chen J.H."/>
            <person name="Teng J.L."/>
            <person name="Lau S.K."/>
            <person name="Wernery U."/>
            <person name="Woo P.C."/>
        </authorList>
    </citation>
    <scope>NUCLEOTIDE SEQUENCE [LARGE SCALE GENOMIC DNA]</scope>
    <source>
        <strain evidence="7 8">KCTC 22643</strain>
    </source>
</reference>
<accession>A0A2U2ANT0</accession>
<evidence type="ECO:0000259" key="6">
    <source>
        <dbReference type="PROSITE" id="PS50893"/>
    </source>
</evidence>